<dbReference type="AlphaFoldDB" id="A0A2T1HXD8"/>
<evidence type="ECO:0000313" key="2">
    <source>
        <dbReference type="EMBL" id="PSC06159.1"/>
    </source>
</evidence>
<proteinExistence type="predicted"/>
<reference evidence="3" key="1">
    <citation type="submission" date="2018-03" db="EMBL/GenBank/DDBJ databases">
        <authorList>
            <person name="Sun L."/>
            <person name="Liu H."/>
            <person name="Chen W."/>
            <person name="Huang K."/>
            <person name="Liu W."/>
            <person name="Gao X."/>
        </authorList>
    </citation>
    <scope>NUCLEOTIDE SEQUENCE [LARGE SCALE GENOMIC DNA]</scope>
    <source>
        <strain evidence="3">SH9</strain>
    </source>
</reference>
<dbReference type="Proteomes" id="UP000239772">
    <property type="component" value="Unassembled WGS sequence"/>
</dbReference>
<dbReference type="OrthoDB" id="8238029at2"/>
<organism evidence="2 3">
    <name type="scientific">Alsobacter soli</name>
    <dbReference type="NCBI Taxonomy" id="2109933"/>
    <lineage>
        <taxon>Bacteria</taxon>
        <taxon>Pseudomonadati</taxon>
        <taxon>Pseudomonadota</taxon>
        <taxon>Alphaproteobacteria</taxon>
        <taxon>Hyphomicrobiales</taxon>
        <taxon>Alsobacteraceae</taxon>
        <taxon>Alsobacter</taxon>
    </lineage>
</organism>
<dbReference type="Pfam" id="PF12244">
    <property type="entry name" value="DUF3606"/>
    <property type="match status" value="1"/>
</dbReference>
<feature type="region of interest" description="Disordered" evidence="1">
    <location>
        <begin position="1"/>
        <end position="21"/>
    </location>
</feature>
<comment type="caution">
    <text evidence="2">The sequence shown here is derived from an EMBL/GenBank/DDBJ whole genome shotgun (WGS) entry which is preliminary data.</text>
</comment>
<protein>
    <submittedName>
        <fullName evidence="2">DUF3606 domain-containing protein</fullName>
    </submittedName>
</protein>
<keyword evidence="3" id="KW-1185">Reference proteome</keyword>
<gene>
    <name evidence="2" type="ORF">SLNSH_04990</name>
</gene>
<dbReference type="EMBL" id="PVZS01000004">
    <property type="protein sequence ID" value="PSC06159.1"/>
    <property type="molecule type" value="Genomic_DNA"/>
</dbReference>
<evidence type="ECO:0000313" key="3">
    <source>
        <dbReference type="Proteomes" id="UP000239772"/>
    </source>
</evidence>
<accession>A0A2T1HXD8</accession>
<name>A0A2T1HXD8_9HYPH</name>
<dbReference type="InterPro" id="IPR022037">
    <property type="entry name" value="DUF3606"/>
</dbReference>
<dbReference type="RefSeq" id="WP_106335567.1">
    <property type="nucleotide sequence ID" value="NZ_PVZS01000004.1"/>
</dbReference>
<evidence type="ECO:0000256" key="1">
    <source>
        <dbReference type="SAM" id="MobiDB-lite"/>
    </source>
</evidence>
<sequence>MSDDKSKRGHQDRSRVSADEGYEVRYFAEKHGITVAQAEQLIREHGSNRATLDAAASKLKA</sequence>